<dbReference type="AlphaFoldDB" id="A0A9W7AAV9"/>
<proteinExistence type="predicted"/>
<reference evidence="3" key="1">
    <citation type="journal article" date="2023" name="Commun. Biol.">
        <title>Genome analysis of Parmales, the sister group of diatoms, reveals the evolutionary specialization of diatoms from phago-mixotrophs to photoautotrophs.</title>
        <authorList>
            <person name="Ban H."/>
            <person name="Sato S."/>
            <person name="Yoshikawa S."/>
            <person name="Yamada K."/>
            <person name="Nakamura Y."/>
            <person name="Ichinomiya M."/>
            <person name="Sato N."/>
            <person name="Blanc-Mathieu R."/>
            <person name="Endo H."/>
            <person name="Kuwata A."/>
            <person name="Ogata H."/>
        </authorList>
    </citation>
    <scope>NUCLEOTIDE SEQUENCE [LARGE SCALE GENOMIC DNA]</scope>
    <source>
        <strain evidence="3">NIES 3700</strain>
    </source>
</reference>
<feature type="chain" id="PRO_5040949463" evidence="1">
    <location>
        <begin position="19"/>
        <end position="335"/>
    </location>
</feature>
<dbReference type="OrthoDB" id="10668143at2759"/>
<accession>A0A9W7AAV9</accession>
<name>A0A9W7AAV9_9STRA</name>
<evidence type="ECO:0000313" key="3">
    <source>
        <dbReference type="Proteomes" id="UP001165122"/>
    </source>
</evidence>
<comment type="caution">
    <text evidence="2">The sequence shown here is derived from an EMBL/GenBank/DDBJ whole genome shotgun (WGS) entry which is preliminary data.</text>
</comment>
<feature type="signal peptide" evidence="1">
    <location>
        <begin position="1"/>
        <end position="18"/>
    </location>
</feature>
<keyword evidence="1" id="KW-0732">Signal</keyword>
<sequence>MKLLNLSLLLLLLPLSASYVLPPAFRVHLRTSLRASDDDFVNEEADEGAQTWLDSIDSLIDPSTPMEDRPVLLQSILSSPSSIASTLQSSLKSKSLKPLLTPKTQKTLSKVTSLNKQITTDILPTVLSDPQGLLEKLSGQTGLLSLLTTEITSASKDPSRTLQKLTKAISAGPPIPLEYKVISKKEGYEIRDYPAYTCISLPQSEMIEWDDIPSLTRSYGLLLKQGFEEDWGVDWSNVLCYNFGEVRLRVDKVGELNEENIKIVEVEAARMGVKTFTNFVTEKEVERQIQGLLGEMEVDGVEMDYEVGERIEYLVARRELGGGENDVQILIGRPE</sequence>
<dbReference type="Proteomes" id="UP001165122">
    <property type="component" value="Unassembled WGS sequence"/>
</dbReference>
<protein>
    <submittedName>
        <fullName evidence="2">Uncharacterized protein</fullName>
    </submittedName>
</protein>
<evidence type="ECO:0000256" key="1">
    <source>
        <dbReference type="SAM" id="SignalP"/>
    </source>
</evidence>
<keyword evidence="3" id="KW-1185">Reference proteome</keyword>
<dbReference type="EMBL" id="BRXW01000562">
    <property type="protein sequence ID" value="GMH66600.1"/>
    <property type="molecule type" value="Genomic_DNA"/>
</dbReference>
<evidence type="ECO:0000313" key="2">
    <source>
        <dbReference type="EMBL" id="GMH66600.1"/>
    </source>
</evidence>
<gene>
    <name evidence="2" type="ORF">TrLO_g6666</name>
</gene>
<organism evidence="2 3">
    <name type="scientific">Triparma laevis f. longispina</name>
    <dbReference type="NCBI Taxonomy" id="1714387"/>
    <lineage>
        <taxon>Eukaryota</taxon>
        <taxon>Sar</taxon>
        <taxon>Stramenopiles</taxon>
        <taxon>Ochrophyta</taxon>
        <taxon>Bolidophyceae</taxon>
        <taxon>Parmales</taxon>
        <taxon>Triparmaceae</taxon>
        <taxon>Triparma</taxon>
    </lineage>
</organism>